<evidence type="ECO:0000256" key="1">
    <source>
        <dbReference type="SAM" id="MobiDB-lite"/>
    </source>
</evidence>
<name>A0AAV4XH15_CAEEX</name>
<protein>
    <submittedName>
        <fullName evidence="2">Uncharacterized protein</fullName>
    </submittedName>
</protein>
<keyword evidence="3" id="KW-1185">Reference proteome</keyword>
<organism evidence="2 3">
    <name type="scientific">Caerostris extrusa</name>
    <name type="common">Bark spider</name>
    <name type="synonym">Caerostris bankana</name>
    <dbReference type="NCBI Taxonomy" id="172846"/>
    <lineage>
        <taxon>Eukaryota</taxon>
        <taxon>Metazoa</taxon>
        <taxon>Ecdysozoa</taxon>
        <taxon>Arthropoda</taxon>
        <taxon>Chelicerata</taxon>
        <taxon>Arachnida</taxon>
        <taxon>Araneae</taxon>
        <taxon>Araneomorphae</taxon>
        <taxon>Entelegynae</taxon>
        <taxon>Araneoidea</taxon>
        <taxon>Araneidae</taxon>
        <taxon>Caerostris</taxon>
    </lineage>
</organism>
<gene>
    <name evidence="2" type="ORF">CEXT_154421</name>
</gene>
<feature type="region of interest" description="Disordered" evidence="1">
    <location>
        <begin position="1"/>
        <end position="20"/>
    </location>
</feature>
<dbReference type="AlphaFoldDB" id="A0AAV4XH15"/>
<dbReference type="Proteomes" id="UP001054945">
    <property type="component" value="Unassembled WGS sequence"/>
</dbReference>
<comment type="caution">
    <text evidence="2">The sequence shown here is derived from an EMBL/GenBank/DDBJ whole genome shotgun (WGS) entry which is preliminary data.</text>
</comment>
<sequence length="105" mass="11417">MGGKKPPGLHSSIRWAGRGGGREWVGGGAQSCRTVRSIPPGADWRLVLIPSTHAFSARCRSSPQPTTDYRASSRLGIELSGDKDSDLEKHAIRKGKWFDFGNNIL</sequence>
<proteinExistence type="predicted"/>
<evidence type="ECO:0000313" key="3">
    <source>
        <dbReference type="Proteomes" id="UP001054945"/>
    </source>
</evidence>
<evidence type="ECO:0000313" key="2">
    <source>
        <dbReference type="EMBL" id="GIY94432.1"/>
    </source>
</evidence>
<reference evidence="2 3" key="1">
    <citation type="submission" date="2021-06" db="EMBL/GenBank/DDBJ databases">
        <title>Caerostris extrusa draft genome.</title>
        <authorList>
            <person name="Kono N."/>
            <person name="Arakawa K."/>
        </authorList>
    </citation>
    <scope>NUCLEOTIDE SEQUENCE [LARGE SCALE GENOMIC DNA]</scope>
</reference>
<dbReference type="EMBL" id="BPLR01017783">
    <property type="protein sequence ID" value="GIY94432.1"/>
    <property type="molecule type" value="Genomic_DNA"/>
</dbReference>
<accession>A0AAV4XH15</accession>